<dbReference type="Proteomes" id="UP000644147">
    <property type="component" value="Unassembled WGS sequence"/>
</dbReference>
<comment type="caution">
    <text evidence="4">The sequence shown here is derived from an EMBL/GenBank/DDBJ whole genome shotgun (WGS) entry which is preliminary data.</text>
</comment>
<keyword evidence="5" id="KW-1185">Reference proteome</keyword>
<organism evidence="4 5">
    <name type="scientific">Adhaeribacter terrigena</name>
    <dbReference type="NCBI Taxonomy" id="2793070"/>
    <lineage>
        <taxon>Bacteria</taxon>
        <taxon>Pseudomonadati</taxon>
        <taxon>Bacteroidota</taxon>
        <taxon>Cytophagia</taxon>
        <taxon>Cytophagales</taxon>
        <taxon>Hymenobacteraceae</taxon>
        <taxon>Adhaeribacter</taxon>
    </lineage>
</organism>
<dbReference type="PANTHER" id="PTHR33495:SF2">
    <property type="entry name" value="ANTI-SIGMA FACTOR ANTAGONIST TM_1081-RELATED"/>
    <property type="match status" value="1"/>
</dbReference>
<evidence type="ECO:0000256" key="2">
    <source>
        <dbReference type="RuleBase" id="RU003749"/>
    </source>
</evidence>
<feature type="domain" description="STAS" evidence="3">
    <location>
        <begin position="1"/>
        <end position="110"/>
    </location>
</feature>
<dbReference type="CDD" id="cd07043">
    <property type="entry name" value="STAS_anti-anti-sigma_factors"/>
    <property type="match status" value="1"/>
</dbReference>
<accession>A0ABS1C5U4</accession>
<sequence>MDIKTQNQAEVSIIKLCGELDASNAVLVDHELVRLTQKHPKQIWIDGSEISYISSAGLGVFLSHLNNFKLLNINLLFFGLNSKIRNVFTILGLDDLVRIVPNLETALDQNSQV</sequence>
<dbReference type="SUPFAM" id="SSF52091">
    <property type="entry name" value="SpoIIaa-like"/>
    <property type="match status" value="1"/>
</dbReference>
<dbReference type="InterPro" id="IPR036513">
    <property type="entry name" value="STAS_dom_sf"/>
</dbReference>
<dbReference type="PROSITE" id="PS50801">
    <property type="entry name" value="STAS"/>
    <property type="match status" value="1"/>
</dbReference>
<dbReference type="InterPro" id="IPR003658">
    <property type="entry name" value="Anti-sigma_ant"/>
</dbReference>
<protein>
    <recommendedName>
        <fullName evidence="2">Anti-sigma factor antagonist</fullName>
    </recommendedName>
</protein>
<evidence type="ECO:0000313" key="5">
    <source>
        <dbReference type="Proteomes" id="UP000644147"/>
    </source>
</evidence>
<dbReference type="NCBIfam" id="TIGR00377">
    <property type="entry name" value="ant_ant_sig"/>
    <property type="match status" value="1"/>
</dbReference>
<comment type="similarity">
    <text evidence="1 2">Belongs to the anti-sigma-factor antagonist family.</text>
</comment>
<evidence type="ECO:0000259" key="3">
    <source>
        <dbReference type="PROSITE" id="PS50801"/>
    </source>
</evidence>
<proteinExistence type="inferred from homology"/>
<name>A0ABS1C5U4_9BACT</name>
<dbReference type="Pfam" id="PF01740">
    <property type="entry name" value="STAS"/>
    <property type="match status" value="1"/>
</dbReference>
<dbReference type="PANTHER" id="PTHR33495">
    <property type="entry name" value="ANTI-SIGMA FACTOR ANTAGONIST TM_1081-RELATED-RELATED"/>
    <property type="match status" value="1"/>
</dbReference>
<evidence type="ECO:0000313" key="4">
    <source>
        <dbReference type="EMBL" id="MBK0404749.1"/>
    </source>
</evidence>
<dbReference type="Gene3D" id="3.30.750.24">
    <property type="entry name" value="STAS domain"/>
    <property type="match status" value="1"/>
</dbReference>
<dbReference type="RefSeq" id="WP_200507641.1">
    <property type="nucleotide sequence ID" value="NZ_JAEHFX010000011.1"/>
</dbReference>
<dbReference type="EMBL" id="JAEHFX010000011">
    <property type="protein sequence ID" value="MBK0404749.1"/>
    <property type="molecule type" value="Genomic_DNA"/>
</dbReference>
<gene>
    <name evidence="4" type="ORF">I5M27_17275</name>
</gene>
<dbReference type="InterPro" id="IPR002645">
    <property type="entry name" value="STAS_dom"/>
</dbReference>
<evidence type="ECO:0000256" key="1">
    <source>
        <dbReference type="ARBA" id="ARBA00009013"/>
    </source>
</evidence>
<reference evidence="4 5" key="1">
    <citation type="submission" date="2020-12" db="EMBL/GenBank/DDBJ databases">
        <title>Bacterial novel species Adhaeribacter sp. BT258 isolated from soil.</title>
        <authorList>
            <person name="Jung H.-Y."/>
        </authorList>
    </citation>
    <scope>NUCLEOTIDE SEQUENCE [LARGE SCALE GENOMIC DNA]</scope>
    <source>
        <strain evidence="4 5">BT258</strain>
    </source>
</reference>